<evidence type="ECO:0000313" key="2">
    <source>
        <dbReference type="Proteomes" id="UP001163835"/>
    </source>
</evidence>
<organism evidence="1 2">
    <name type="scientific">Lentinula aff. lateritia</name>
    <dbReference type="NCBI Taxonomy" id="2804960"/>
    <lineage>
        <taxon>Eukaryota</taxon>
        <taxon>Fungi</taxon>
        <taxon>Dikarya</taxon>
        <taxon>Basidiomycota</taxon>
        <taxon>Agaricomycotina</taxon>
        <taxon>Agaricomycetes</taxon>
        <taxon>Agaricomycetidae</taxon>
        <taxon>Agaricales</taxon>
        <taxon>Marasmiineae</taxon>
        <taxon>Omphalotaceae</taxon>
        <taxon>Lentinula</taxon>
    </lineage>
</organism>
<reference evidence="1" key="1">
    <citation type="submission" date="2022-09" db="EMBL/GenBank/DDBJ databases">
        <title>A Global Phylogenomic Analysis of the Shiitake Genus Lentinula.</title>
        <authorList>
            <consortium name="DOE Joint Genome Institute"/>
            <person name="Sierra-Patev S."/>
            <person name="Min B."/>
            <person name="Naranjo-Ortiz M."/>
            <person name="Looney B."/>
            <person name="Konkel Z."/>
            <person name="Slot J.C."/>
            <person name="Sakamoto Y."/>
            <person name="Steenwyk J.L."/>
            <person name="Rokas A."/>
            <person name="Carro J."/>
            <person name="Camarero S."/>
            <person name="Ferreira P."/>
            <person name="Molpeceres G."/>
            <person name="Ruiz-Duenas F.J."/>
            <person name="Serrano A."/>
            <person name="Henrissat B."/>
            <person name="Drula E."/>
            <person name="Hughes K.W."/>
            <person name="Mata J.L."/>
            <person name="Ishikawa N.K."/>
            <person name="Vargas-Isla R."/>
            <person name="Ushijima S."/>
            <person name="Smith C.A."/>
            <person name="Ahrendt S."/>
            <person name="Andreopoulos W."/>
            <person name="He G."/>
            <person name="Labutti K."/>
            <person name="Lipzen A."/>
            <person name="Ng V."/>
            <person name="Riley R."/>
            <person name="Sandor L."/>
            <person name="Barry K."/>
            <person name="Martinez A.T."/>
            <person name="Xiao Y."/>
            <person name="Gibbons J.G."/>
            <person name="Terashima K."/>
            <person name="Grigoriev I.V."/>
            <person name="Hibbett D.S."/>
        </authorList>
    </citation>
    <scope>NUCLEOTIDE SEQUENCE</scope>
    <source>
        <strain evidence="1">TMI1499</strain>
    </source>
</reference>
<proteinExistence type="predicted"/>
<sequence>MQRKDMDAFKGRKAGLNEFWKEEPLPNRGDEKLLQSVGRRGKIVQAGYQAASKLSRPTGALSVIPCRLSMSAEVLLRMTRVLWKMSYQALTMVIRSRRVQPSSTLDRCSRFQGGVIVKQSDARRISTIPVYVHYSNLIWENRHPLSWTPSLMKLHQRASNQKSIWMKGRTVFVFPSAVQLRRGLVEFIATMPNREQQNYEDTKSFLEYYSDQGIKLAKLGYTCRILNEALGLCVPSQPWCIDTSGEGLQYQCMATLSLDAAIKAHFSLLAMKSRNSLNSETPKTFLSKYDSDLIMSRTLQNVVSFLQYLIPNRNALNAAHENQAKKFIDDLQTMIVIQLHDFPIDQHALEMFRPRQ</sequence>
<protein>
    <submittedName>
        <fullName evidence="1">Uncharacterized protein</fullName>
    </submittedName>
</protein>
<comment type="caution">
    <text evidence="1">The sequence shown here is derived from an EMBL/GenBank/DDBJ whole genome shotgun (WGS) entry which is preliminary data.</text>
</comment>
<name>A0ACC1TM61_9AGAR</name>
<dbReference type="EMBL" id="MU795555">
    <property type="protein sequence ID" value="KAJ3805649.1"/>
    <property type="molecule type" value="Genomic_DNA"/>
</dbReference>
<evidence type="ECO:0000313" key="1">
    <source>
        <dbReference type="EMBL" id="KAJ3805649.1"/>
    </source>
</evidence>
<keyword evidence="2" id="KW-1185">Reference proteome</keyword>
<dbReference type="Proteomes" id="UP001163835">
    <property type="component" value="Unassembled WGS sequence"/>
</dbReference>
<gene>
    <name evidence="1" type="ORF">F5876DRAFT_69607</name>
</gene>
<accession>A0ACC1TM61</accession>